<protein>
    <submittedName>
        <fullName evidence="4">Flagellar biosynthesis protein FlgN</fullName>
    </submittedName>
</protein>
<dbReference type="Gene3D" id="1.20.58.300">
    <property type="entry name" value="FlgN-like"/>
    <property type="match status" value="1"/>
</dbReference>
<comment type="function">
    <text evidence="1">Required for the efficient initiation of filament assembly.</text>
</comment>
<comment type="caution">
    <text evidence="4">The sequence shown here is derived from an EMBL/GenBank/DDBJ whole genome shotgun (WGS) entry which is preliminary data.</text>
</comment>
<reference evidence="4 5" key="1">
    <citation type="submission" date="2017-10" db="EMBL/GenBank/DDBJ databases">
        <title>Nyctiphanis sp. nov., isolated from the stomach of the euphausiid Nyctiphanes simplex (Hansen, 1911) in the Gulf of California.</title>
        <authorList>
            <person name="Gomez-Gil B."/>
            <person name="Aguilar-Mendez M."/>
            <person name="Lopez-Cortes A."/>
            <person name="Gomez-Gutierrez J."/>
            <person name="Roque A."/>
            <person name="Lang E."/>
            <person name="Gonzalez-Castillo A."/>
        </authorList>
    </citation>
    <scope>NUCLEOTIDE SEQUENCE [LARGE SCALE GENOMIC DNA]</scope>
    <source>
        <strain evidence="4 5">CAIM 600</strain>
    </source>
</reference>
<keyword evidence="4" id="KW-0282">Flagellum</keyword>
<proteinExistence type="inferred from homology"/>
<sequence>MNNMSSLQDLLAAQLQAICDLETLLGEETQAIAYRKSDDIQACAKRKLTLLNQIKQGDTSISQCSEISEPSDEHREKIDEIKKLLSHCHQLNETNGDALKRAHLSMHKLRNMFQEAAGRFEMTYDSEGQASGSKTLGTNVKA</sequence>
<dbReference type="EMBL" id="PEIB01000014">
    <property type="protein sequence ID" value="RXJ72987.1"/>
    <property type="molecule type" value="Genomic_DNA"/>
</dbReference>
<evidence type="ECO:0000313" key="4">
    <source>
        <dbReference type="EMBL" id="RXJ72987.1"/>
    </source>
</evidence>
<organism evidence="4 5">
    <name type="scientific">Veronia nyctiphanis</name>
    <dbReference type="NCBI Taxonomy" id="1278244"/>
    <lineage>
        <taxon>Bacteria</taxon>
        <taxon>Pseudomonadati</taxon>
        <taxon>Pseudomonadota</taxon>
        <taxon>Gammaproteobacteria</taxon>
        <taxon>Vibrionales</taxon>
        <taxon>Vibrionaceae</taxon>
        <taxon>Veronia</taxon>
    </lineage>
</organism>
<dbReference type="OrthoDB" id="5900563at2"/>
<gene>
    <name evidence="4" type="ORF">CS022_12430</name>
</gene>
<name>A0A4Q0YPM1_9GAMM</name>
<keyword evidence="3" id="KW-1005">Bacterial flagellum biogenesis</keyword>
<dbReference type="Proteomes" id="UP000290287">
    <property type="component" value="Unassembled WGS sequence"/>
</dbReference>
<dbReference type="InterPro" id="IPR007809">
    <property type="entry name" value="FlgN-like"/>
</dbReference>
<keyword evidence="5" id="KW-1185">Reference proteome</keyword>
<dbReference type="InterPro" id="IPR036679">
    <property type="entry name" value="FlgN-like_sf"/>
</dbReference>
<comment type="similarity">
    <text evidence="2">Belongs to the FlgN family.</text>
</comment>
<keyword evidence="4" id="KW-0969">Cilium</keyword>
<dbReference type="SUPFAM" id="SSF140566">
    <property type="entry name" value="FlgN-like"/>
    <property type="match status" value="1"/>
</dbReference>
<evidence type="ECO:0000313" key="5">
    <source>
        <dbReference type="Proteomes" id="UP000290287"/>
    </source>
</evidence>
<keyword evidence="4" id="KW-0966">Cell projection</keyword>
<accession>A0A4Q0YPM1</accession>
<evidence type="ECO:0000256" key="2">
    <source>
        <dbReference type="ARBA" id="ARBA00007703"/>
    </source>
</evidence>
<dbReference type="AlphaFoldDB" id="A0A4Q0YPM1"/>
<evidence type="ECO:0000256" key="1">
    <source>
        <dbReference type="ARBA" id="ARBA00002397"/>
    </source>
</evidence>
<dbReference type="Pfam" id="PF05130">
    <property type="entry name" value="FlgN"/>
    <property type="match status" value="1"/>
</dbReference>
<dbReference type="GO" id="GO:0044780">
    <property type="term" value="P:bacterial-type flagellum assembly"/>
    <property type="evidence" value="ECO:0007669"/>
    <property type="project" value="InterPro"/>
</dbReference>
<evidence type="ECO:0000256" key="3">
    <source>
        <dbReference type="ARBA" id="ARBA00022795"/>
    </source>
</evidence>